<proteinExistence type="predicted"/>
<name>A0ABV6IGV2_9BURK</name>
<protein>
    <submittedName>
        <fullName evidence="4">2-hydroxyacid dehydrogenase</fullName>
    </submittedName>
</protein>
<dbReference type="SUPFAM" id="SSF51735">
    <property type="entry name" value="NAD(P)-binding Rossmann-fold domains"/>
    <property type="match status" value="1"/>
</dbReference>
<evidence type="ECO:0000313" key="4">
    <source>
        <dbReference type="EMBL" id="MFC0351065.1"/>
    </source>
</evidence>
<comment type="caution">
    <text evidence="4">The sequence shown here is derived from an EMBL/GenBank/DDBJ whole genome shotgun (WGS) entry which is preliminary data.</text>
</comment>
<dbReference type="PANTHER" id="PTHR43333:SF1">
    <property type="entry name" value="D-ISOMER SPECIFIC 2-HYDROXYACID DEHYDROGENASE NAD-BINDING DOMAIN-CONTAINING PROTEIN"/>
    <property type="match status" value="1"/>
</dbReference>
<evidence type="ECO:0000313" key="5">
    <source>
        <dbReference type="Proteomes" id="UP001589844"/>
    </source>
</evidence>
<dbReference type="InterPro" id="IPR029753">
    <property type="entry name" value="D-isomer_DH_CS"/>
</dbReference>
<dbReference type="InterPro" id="IPR036291">
    <property type="entry name" value="NAD(P)-bd_dom_sf"/>
</dbReference>
<dbReference type="Pfam" id="PF02826">
    <property type="entry name" value="2-Hacid_dh_C"/>
    <property type="match status" value="1"/>
</dbReference>
<gene>
    <name evidence="4" type="ORF">ACFFJH_14700</name>
</gene>
<reference evidence="4 5" key="1">
    <citation type="submission" date="2024-09" db="EMBL/GenBank/DDBJ databases">
        <authorList>
            <person name="Sun Q."/>
            <person name="Mori K."/>
        </authorList>
    </citation>
    <scope>NUCLEOTIDE SEQUENCE [LARGE SCALE GENOMIC DNA]</scope>
    <source>
        <strain evidence="4 5">CCM 8677</strain>
    </source>
</reference>
<organism evidence="4 5">
    <name type="scientific">Undibacterium danionis</name>
    <dbReference type="NCBI Taxonomy" id="1812100"/>
    <lineage>
        <taxon>Bacteria</taxon>
        <taxon>Pseudomonadati</taxon>
        <taxon>Pseudomonadota</taxon>
        <taxon>Betaproteobacteria</taxon>
        <taxon>Burkholderiales</taxon>
        <taxon>Oxalobacteraceae</taxon>
        <taxon>Undibacterium</taxon>
    </lineage>
</organism>
<keyword evidence="1" id="KW-0560">Oxidoreductase</keyword>
<feature type="domain" description="D-isomer specific 2-hydroxyacid dehydrogenase NAD-binding" evidence="3">
    <location>
        <begin position="104"/>
        <end position="273"/>
    </location>
</feature>
<evidence type="ECO:0000256" key="1">
    <source>
        <dbReference type="ARBA" id="ARBA00023002"/>
    </source>
</evidence>
<dbReference type="Proteomes" id="UP001589844">
    <property type="component" value="Unassembled WGS sequence"/>
</dbReference>
<dbReference type="RefSeq" id="WP_390213649.1">
    <property type="nucleotide sequence ID" value="NZ_JBHLXJ010000016.1"/>
</dbReference>
<dbReference type="EMBL" id="JBHLXJ010000016">
    <property type="protein sequence ID" value="MFC0351065.1"/>
    <property type="molecule type" value="Genomic_DNA"/>
</dbReference>
<dbReference type="Gene3D" id="3.40.50.720">
    <property type="entry name" value="NAD(P)-binding Rossmann-like Domain"/>
    <property type="match status" value="2"/>
</dbReference>
<evidence type="ECO:0000259" key="3">
    <source>
        <dbReference type="Pfam" id="PF02826"/>
    </source>
</evidence>
<sequence length="310" mass="34615">MLKILFCADSPNAEKWFKKISQVFAHCEVRQWQPNDTAPADYAIVWKPPAAMLEGRTDLKAIFVLGAGVDAILQLGSALPSGVPLIRLDDAGMAVQMAEYVSYALLRHFRRFDTYELHRNAKQWQCLAPNKKSEFGVGILGLGVLGQRILQAVQHFEFPVHGWSRSEKHIEGVTCYHGQQELSAFLNASRVLVCILPLTSETRHILNRATLEQLPRGAYLINVARGAHVVEQDLLELIQSGHIAGATLDVFQHEPLPADHPFWQEPRIQITPHESALSLFEQSVAQIAEKMQALEQGQTVRGVVDQSKGY</sequence>
<keyword evidence="2" id="KW-0520">NAD</keyword>
<accession>A0ABV6IGV2</accession>
<dbReference type="CDD" id="cd12164">
    <property type="entry name" value="GDH_like_2"/>
    <property type="match status" value="1"/>
</dbReference>
<evidence type="ECO:0000256" key="2">
    <source>
        <dbReference type="ARBA" id="ARBA00023027"/>
    </source>
</evidence>
<dbReference type="InterPro" id="IPR006140">
    <property type="entry name" value="D-isomer_DH_NAD-bd"/>
</dbReference>
<keyword evidence="5" id="KW-1185">Reference proteome</keyword>
<dbReference type="PROSITE" id="PS00671">
    <property type="entry name" value="D_2_HYDROXYACID_DH_3"/>
    <property type="match status" value="1"/>
</dbReference>
<dbReference type="PANTHER" id="PTHR43333">
    <property type="entry name" value="2-HACID_DH_C DOMAIN-CONTAINING PROTEIN"/>
    <property type="match status" value="1"/>
</dbReference>